<evidence type="ECO:0000256" key="8">
    <source>
        <dbReference type="ARBA" id="ARBA00022989"/>
    </source>
</evidence>
<dbReference type="GO" id="GO:0005506">
    <property type="term" value="F:iron ion binding"/>
    <property type="evidence" value="ECO:0007669"/>
    <property type="project" value="InterPro"/>
</dbReference>
<evidence type="ECO:0000256" key="11">
    <source>
        <dbReference type="ARBA" id="ARBA00023033"/>
    </source>
</evidence>
<comment type="similarity">
    <text evidence="4 14">Belongs to the cytochrome P450 family.</text>
</comment>
<evidence type="ECO:0008006" key="17">
    <source>
        <dbReference type="Google" id="ProtNLM"/>
    </source>
</evidence>
<evidence type="ECO:0000256" key="7">
    <source>
        <dbReference type="ARBA" id="ARBA00022723"/>
    </source>
</evidence>
<comment type="caution">
    <text evidence="15">The sequence shown here is derived from an EMBL/GenBank/DDBJ whole genome shotgun (WGS) entry which is preliminary data.</text>
</comment>
<dbReference type="InterPro" id="IPR001128">
    <property type="entry name" value="Cyt_P450"/>
</dbReference>
<evidence type="ECO:0000256" key="9">
    <source>
        <dbReference type="ARBA" id="ARBA00023002"/>
    </source>
</evidence>
<accession>A0AAW0GRP3</accession>
<evidence type="ECO:0000256" key="12">
    <source>
        <dbReference type="ARBA" id="ARBA00023136"/>
    </source>
</evidence>
<dbReference type="PANTHER" id="PTHR46300:SF7">
    <property type="entry name" value="P450, PUTATIVE (EUROFUNG)-RELATED"/>
    <property type="match status" value="1"/>
</dbReference>
<dbReference type="InterPro" id="IPR036396">
    <property type="entry name" value="Cyt_P450_sf"/>
</dbReference>
<dbReference type="CDD" id="cd11065">
    <property type="entry name" value="CYP64-like"/>
    <property type="match status" value="1"/>
</dbReference>
<evidence type="ECO:0000256" key="3">
    <source>
        <dbReference type="ARBA" id="ARBA00005179"/>
    </source>
</evidence>
<keyword evidence="5 13" id="KW-0349">Heme</keyword>
<dbReference type="SUPFAM" id="SSF48264">
    <property type="entry name" value="Cytochrome P450"/>
    <property type="match status" value="1"/>
</dbReference>
<comment type="cofactor">
    <cofactor evidence="1 13">
        <name>heme</name>
        <dbReference type="ChEBI" id="CHEBI:30413"/>
    </cofactor>
</comment>
<evidence type="ECO:0000256" key="10">
    <source>
        <dbReference type="ARBA" id="ARBA00023004"/>
    </source>
</evidence>
<keyword evidence="12" id="KW-0472">Membrane</keyword>
<keyword evidence="9 14" id="KW-0560">Oxidoreductase</keyword>
<keyword evidence="11 14" id="KW-0503">Monooxygenase</keyword>
<dbReference type="PANTHER" id="PTHR46300">
    <property type="entry name" value="P450, PUTATIVE (EUROFUNG)-RELATED-RELATED"/>
    <property type="match status" value="1"/>
</dbReference>
<protein>
    <recommendedName>
        <fullName evidence="17">Cytochrome P450</fullName>
    </recommendedName>
</protein>
<dbReference type="PRINTS" id="PR00385">
    <property type="entry name" value="P450"/>
</dbReference>
<dbReference type="InterPro" id="IPR017972">
    <property type="entry name" value="Cyt_P450_CS"/>
</dbReference>
<keyword evidence="16" id="KW-1185">Reference proteome</keyword>
<dbReference type="GO" id="GO:0016020">
    <property type="term" value="C:membrane"/>
    <property type="evidence" value="ECO:0007669"/>
    <property type="project" value="UniProtKB-SubCell"/>
</dbReference>
<evidence type="ECO:0000256" key="13">
    <source>
        <dbReference type="PIRSR" id="PIRSR602401-1"/>
    </source>
</evidence>
<dbReference type="Pfam" id="PF00067">
    <property type="entry name" value="p450"/>
    <property type="match status" value="1"/>
</dbReference>
<comment type="subcellular location">
    <subcellularLocation>
        <location evidence="2">Membrane</location>
        <topology evidence="2">Single-pass membrane protein</topology>
    </subcellularLocation>
</comment>
<dbReference type="AlphaFoldDB" id="A0AAW0GRP3"/>
<reference evidence="15 16" key="1">
    <citation type="submission" date="2022-09" db="EMBL/GenBank/DDBJ databases">
        <authorList>
            <person name="Palmer J.M."/>
        </authorList>
    </citation>
    <scope>NUCLEOTIDE SEQUENCE [LARGE SCALE GENOMIC DNA]</scope>
    <source>
        <strain evidence="15 16">DSM 7382</strain>
    </source>
</reference>
<evidence type="ECO:0000256" key="4">
    <source>
        <dbReference type="ARBA" id="ARBA00010617"/>
    </source>
</evidence>
<keyword evidence="10 13" id="KW-0408">Iron</keyword>
<keyword evidence="6" id="KW-0812">Transmembrane</keyword>
<evidence type="ECO:0000256" key="5">
    <source>
        <dbReference type="ARBA" id="ARBA00022617"/>
    </source>
</evidence>
<dbReference type="GO" id="GO:0020037">
    <property type="term" value="F:heme binding"/>
    <property type="evidence" value="ECO:0007669"/>
    <property type="project" value="InterPro"/>
</dbReference>
<dbReference type="GO" id="GO:0004497">
    <property type="term" value="F:monooxygenase activity"/>
    <property type="evidence" value="ECO:0007669"/>
    <property type="project" value="UniProtKB-KW"/>
</dbReference>
<comment type="pathway">
    <text evidence="3">Secondary metabolite biosynthesis.</text>
</comment>
<evidence type="ECO:0000313" key="16">
    <source>
        <dbReference type="Proteomes" id="UP001385951"/>
    </source>
</evidence>
<feature type="binding site" description="axial binding residue" evidence="13">
    <location>
        <position position="434"/>
    </location>
    <ligand>
        <name>heme</name>
        <dbReference type="ChEBI" id="CHEBI:30413"/>
    </ligand>
    <ligandPart>
        <name>Fe</name>
        <dbReference type="ChEBI" id="CHEBI:18248"/>
    </ligandPart>
</feature>
<dbReference type="PRINTS" id="PR00463">
    <property type="entry name" value="EP450I"/>
</dbReference>
<keyword evidence="7 13" id="KW-0479">Metal-binding</keyword>
<sequence>MLSLPLPPGPKGYPIVGNLFSTPKKMPWKTFHEWSKTYGDVLYLDIPKQPTIVLDSAEAVIELLEKRSDIYSDRTQYVMDELMFHRWNFVIMRYGPEWRTHRRLFHQHFNQRESMQYRPAQLRGSRDFLRRALDGSVSLGENLRLYVSVVPRVPLLYLTPPIFPVYTLRLFSRSYMIWTLTPMDNEYIHLSHDAFETASTIRIPGAFWIEFFPLLKYLPDWVPGTGHFKRHAKRGTELWTRMHHEPFDSIKQSIRDGKSGDSVIARMLETVRDSSDEQQEMIVRNVIGITYGGAADTTTTAAQSFVIAMSLHPEVQRKAQEELDRVIGPNRLPEFSDFEELIYIQAIVLESLRWNVVLPVGVPHRAIREDEFRGFRIPKGATIIPNLWAMLRNPDEFPEPHLFKPERFLTEDGHLNPNVRNPSTISFGFGRRVCPGRWFASAALFISISTILHTMDIHPIIGEDGVPYNPFDVEIDGILMNSENVPCTMTPRSKNVERLIHDWEASSA</sequence>
<organism evidence="15 16">
    <name type="scientific">Cerrena zonata</name>
    <dbReference type="NCBI Taxonomy" id="2478898"/>
    <lineage>
        <taxon>Eukaryota</taxon>
        <taxon>Fungi</taxon>
        <taxon>Dikarya</taxon>
        <taxon>Basidiomycota</taxon>
        <taxon>Agaricomycotina</taxon>
        <taxon>Agaricomycetes</taxon>
        <taxon>Polyporales</taxon>
        <taxon>Cerrenaceae</taxon>
        <taxon>Cerrena</taxon>
    </lineage>
</organism>
<evidence type="ECO:0000256" key="6">
    <source>
        <dbReference type="ARBA" id="ARBA00022692"/>
    </source>
</evidence>
<dbReference type="EMBL" id="JASBNA010000001">
    <property type="protein sequence ID" value="KAK7696156.1"/>
    <property type="molecule type" value="Genomic_DNA"/>
</dbReference>
<evidence type="ECO:0000313" key="15">
    <source>
        <dbReference type="EMBL" id="KAK7696156.1"/>
    </source>
</evidence>
<dbReference type="Gene3D" id="1.10.630.10">
    <property type="entry name" value="Cytochrome P450"/>
    <property type="match status" value="1"/>
</dbReference>
<dbReference type="PROSITE" id="PS00086">
    <property type="entry name" value="CYTOCHROME_P450"/>
    <property type="match status" value="1"/>
</dbReference>
<gene>
    <name evidence="15" type="ORF">QCA50_000807</name>
</gene>
<dbReference type="Proteomes" id="UP001385951">
    <property type="component" value="Unassembled WGS sequence"/>
</dbReference>
<dbReference type="InterPro" id="IPR002401">
    <property type="entry name" value="Cyt_P450_E_grp-I"/>
</dbReference>
<keyword evidence="8" id="KW-1133">Transmembrane helix</keyword>
<dbReference type="InterPro" id="IPR050364">
    <property type="entry name" value="Cytochrome_P450_fung"/>
</dbReference>
<dbReference type="GO" id="GO:0016705">
    <property type="term" value="F:oxidoreductase activity, acting on paired donors, with incorporation or reduction of molecular oxygen"/>
    <property type="evidence" value="ECO:0007669"/>
    <property type="project" value="InterPro"/>
</dbReference>
<evidence type="ECO:0000256" key="1">
    <source>
        <dbReference type="ARBA" id="ARBA00001971"/>
    </source>
</evidence>
<proteinExistence type="inferred from homology"/>
<name>A0AAW0GRP3_9APHY</name>
<evidence type="ECO:0000256" key="14">
    <source>
        <dbReference type="RuleBase" id="RU000461"/>
    </source>
</evidence>
<evidence type="ECO:0000256" key="2">
    <source>
        <dbReference type="ARBA" id="ARBA00004167"/>
    </source>
</evidence>